<evidence type="ECO:0000313" key="3">
    <source>
        <dbReference type="Proteomes" id="UP000196560"/>
    </source>
</evidence>
<evidence type="ECO:0000313" key="2">
    <source>
        <dbReference type="EMBL" id="OUN43050.1"/>
    </source>
</evidence>
<dbReference type="Pfam" id="PF12641">
    <property type="entry name" value="Flavodoxin_3"/>
    <property type="match status" value="1"/>
</dbReference>
<dbReference type="PROSITE" id="PS50902">
    <property type="entry name" value="FLAVODOXIN_LIKE"/>
    <property type="match status" value="1"/>
</dbReference>
<dbReference type="EMBL" id="NFHO01000005">
    <property type="protein sequence ID" value="OUN43050.1"/>
    <property type="molecule type" value="Genomic_DNA"/>
</dbReference>
<comment type="caution">
    <text evidence="2">The sequence shown here is derived from an EMBL/GenBank/DDBJ whole genome shotgun (WGS) entry which is preliminary data.</text>
</comment>
<dbReference type="NCBIfam" id="NF045594">
    <property type="entry name" value="flavodox_BilS"/>
    <property type="match status" value="1"/>
</dbReference>
<dbReference type="InterPro" id="IPR054633">
    <property type="entry name" value="BilS"/>
</dbReference>
<gene>
    <name evidence="2" type="ORF">B5G21_05485</name>
</gene>
<evidence type="ECO:0000259" key="1">
    <source>
        <dbReference type="PROSITE" id="PS50902"/>
    </source>
</evidence>
<feature type="domain" description="Flavodoxin-like" evidence="1">
    <location>
        <begin position="3"/>
        <end position="154"/>
    </location>
</feature>
<sequence>MKCLVVVNSKGGNTRMVANALVDALEKAGSEAVFVDDPAAVDRASVDAAEVVLAGFWTDKGDCAPEMATFLERLSGKRVFLFGTAGFGGSPEYFERILGNVRKHLSDSVEYLGGAMCQGKMGAGVRKRYEAMLAENPGDARIQAMIENFDAALAHPTEEDVARITAAAQRALGA</sequence>
<dbReference type="STRING" id="1118060.GCA_000311845_01476"/>
<dbReference type="Gene3D" id="3.40.50.360">
    <property type="match status" value="1"/>
</dbReference>
<accession>A0A1Y3UCG7</accession>
<dbReference type="SUPFAM" id="SSF52218">
    <property type="entry name" value="Flavoproteins"/>
    <property type="match status" value="1"/>
</dbReference>
<organism evidence="2 3">
    <name type="scientific">Enorma massiliensis</name>
    <dbReference type="NCBI Taxonomy" id="1472761"/>
    <lineage>
        <taxon>Bacteria</taxon>
        <taxon>Bacillati</taxon>
        <taxon>Actinomycetota</taxon>
        <taxon>Coriobacteriia</taxon>
        <taxon>Coriobacteriales</taxon>
        <taxon>Coriobacteriaceae</taxon>
        <taxon>Enorma</taxon>
    </lineage>
</organism>
<dbReference type="RefSeq" id="WP_087186346.1">
    <property type="nucleotide sequence ID" value="NZ_NFHO01000005.1"/>
</dbReference>
<keyword evidence="3" id="KW-1185">Reference proteome</keyword>
<dbReference type="AlphaFoldDB" id="A0A1Y3UCG7"/>
<proteinExistence type="predicted"/>
<reference evidence="3" key="1">
    <citation type="submission" date="2017-04" db="EMBL/GenBank/DDBJ databases">
        <title>Function of individual gut microbiota members based on whole genome sequencing of pure cultures obtained from chicken caecum.</title>
        <authorList>
            <person name="Medvecky M."/>
            <person name="Cejkova D."/>
            <person name="Polansky O."/>
            <person name="Karasova D."/>
            <person name="Kubasova T."/>
            <person name="Cizek A."/>
            <person name="Rychlik I."/>
        </authorList>
    </citation>
    <scope>NUCLEOTIDE SEQUENCE [LARGE SCALE GENOMIC DNA]</scope>
    <source>
        <strain evidence="3">An70</strain>
    </source>
</reference>
<dbReference type="Proteomes" id="UP000196560">
    <property type="component" value="Unassembled WGS sequence"/>
</dbReference>
<dbReference type="InterPro" id="IPR029039">
    <property type="entry name" value="Flavoprotein-like_sf"/>
</dbReference>
<name>A0A1Y3UCG7_9ACTN</name>
<dbReference type="InterPro" id="IPR008254">
    <property type="entry name" value="Flavodoxin/NO_synth"/>
</dbReference>
<dbReference type="GO" id="GO:0010181">
    <property type="term" value="F:FMN binding"/>
    <property type="evidence" value="ECO:0007669"/>
    <property type="project" value="InterPro"/>
</dbReference>
<protein>
    <recommendedName>
        <fullName evidence="1">Flavodoxin-like domain-containing protein</fullName>
    </recommendedName>
</protein>